<evidence type="ECO:0000313" key="5">
    <source>
        <dbReference type="Proteomes" id="UP001465976"/>
    </source>
</evidence>
<evidence type="ECO:0000313" key="4">
    <source>
        <dbReference type="EMBL" id="KAL0582041.1"/>
    </source>
</evidence>
<dbReference type="CDD" id="cd22191">
    <property type="entry name" value="DPBB_RlpA_EXP_N-like"/>
    <property type="match status" value="1"/>
</dbReference>
<reference evidence="4 5" key="1">
    <citation type="submission" date="2024-02" db="EMBL/GenBank/DDBJ databases">
        <title>A draft genome for the cacao thread blight pathogen Marasmius crinis-equi.</title>
        <authorList>
            <person name="Cohen S.P."/>
            <person name="Baruah I.K."/>
            <person name="Amoako-Attah I."/>
            <person name="Bukari Y."/>
            <person name="Meinhardt L.W."/>
            <person name="Bailey B.A."/>
        </authorList>
    </citation>
    <scope>NUCLEOTIDE SEQUENCE [LARGE SCALE GENOMIC DNA]</scope>
    <source>
        <strain evidence="4 5">GH-76</strain>
    </source>
</reference>
<protein>
    <recommendedName>
        <fullName evidence="6">RlpA-like protein double-psi beta-barrel domain-containing protein</fullName>
    </recommendedName>
</protein>
<comment type="caution">
    <text evidence="4">The sequence shown here is derived from an EMBL/GenBank/DDBJ whole genome shotgun (WGS) entry which is preliminary data.</text>
</comment>
<evidence type="ECO:0000256" key="1">
    <source>
        <dbReference type="ARBA" id="ARBA00022729"/>
    </source>
</evidence>
<dbReference type="PANTHER" id="PTHR31836:SF22">
    <property type="entry name" value="RLPA-LIKE PROTEIN DOUBLE-PSI BETA-BARREL DOMAIN-CONTAINING PROTEIN"/>
    <property type="match status" value="1"/>
</dbReference>
<dbReference type="PANTHER" id="PTHR31836">
    <property type="match status" value="1"/>
</dbReference>
<dbReference type="Proteomes" id="UP001465976">
    <property type="component" value="Unassembled WGS sequence"/>
</dbReference>
<dbReference type="SUPFAM" id="SSF50685">
    <property type="entry name" value="Barwin-like endoglucanases"/>
    <property type="match status" value="1"/>
</dbReference>
<feature type="compositionally biased region" description="Basic and acidic residues" evidence="2">
    <location>
        <begin position="94"/>
        <end position="109"/>
    </location>
</feature>
<dbReference type="InterPro" id="IPR051477">
    <property type="entry name" value="Expansin_CellWall"/>
</dbReference>
<sequence>MYSRIIASLALSLITILHVSPLASASALPSSLQVRSYYSRPHSLGNSYVFQPRDGWTSVNATNLQYKYRRDVEQTVEARSKKHKDSKGGTVHAQDAKDAKKDRDDEKKAATIKKSASKKTLKASNAISKLNTDSILKPVAGSSGEKFRATGEAESVTITWYTGQDLLRPSCWADEIWAPTDSSFVCAVTMEGWKDKPQCFKFLELCNGPEKCVFVRVVDTCAGCDKGSKHVDLTKSAFTALADLDQGRLNDIQMRPALELPLSNNLW</sequence>
<dbReference type="EMBL" id="JBAHYK010000001">
    <property type="protein sequence ID" value="KAL0582041.1"/>
    <property type="molecule type" value="Genomic_DNA"/>
</dbReference>
<organism evidence="4 5">
    <name type="scientific">Marasmius crinis-equi</name>
    <dbReference type="NCBI Taxonomy" id="585013"/>
    <lineage>
        <taxon>Eukaryota</taxon>
        <taxon>Fungi</taxon>
        <taxon>Dikarya</taxon>
        <taxon>Basidiomycota</taxon>
        <taxon>Agaricomycotina</taxon>
        <taxon>Agaricomycetes</taxon>
        <taxon>Agaricomycetidae</taxon>
        <taxon>Agaricales</taxon>
        <taxon>Marasmiineae</taxon>
        <taxon>Marasmiaceae</taxon>
        <taxon>Marasmius</taxon>
    </lineage>
</organism>
<evidence type="ECO:0000256" key="2">
    <source>
        <dbReference type="SAM" id="MobiDB-lite"/>
    </source>
</evidence>
<evidence type="ECO:0000256" key="3">
    <source>
        <dbReference type="SAM" id="SignalP"/>
    </source>
</evidence>
<accession>A0ABR3G2G9</accession>
<dbReference type="InterPro" id="IPR036908">
    <property type="entry name" value="RlpA-like_sf"/>
</dbReference>
<proteinExistence type="predicted"/>
<gene>
    <name evidence="4" type="ORF">V5O48_000099</name>
</gene>
<evidence type="ECO:0008006" key="6">
    <source>
        <dbReference type="Google" id="ProtNLM"/>
    </source>
</evidence>
<feature type="chain" id="PRO_5045752334" description="RlpA-like protein double-psi beta-barrel domain-containing protein" evidence="3">
    <location>
        <begin position="26"/>
        <end position="267"/>
    </location>
</feature>
<feature type="signal peptide" evidence="3">
    <location>
        <begin position="1"/>
        <end position="25"/>
    </location>
</feature>
<keyword evidence="5" id="KW-1185">Reference proteome</keyword>
<dbReference type="Gene3D" id="2.40.40.10">
    <property type="entry name" value="RlpA-like domain"/>
    <property type="match status" value="1"/>
</dbReference>
<feature type="region of interest" description="Disordered" evidence="2">
    <location>
        <begin position="76"/>
        <end position="115"/>
    </location>
</feature>
<name>A0ABR3G2G9_9AGAR</name>
<keyword evidence="1 3" id="KW-0732">Signal</keyword>